<dbReference type="RefSeq" id="WP_129647128.1">
    <property type="nucleotide sequence ID" value="NZ_LR215037.1"/>
</dbReference>
<keyword evidence="2" id="KW-1185">Reference proteome</keyword>
<dbReference type="Proteomes" id="UP000290243">
    <property type="component" value="Chromosome"/>
</dbReference>
<evidence type="ECO:0000313" key="1">
    <source>
        <dbReference type="EMBL" id="VEU75759.1"/>
    </source>
</evidence>
<dbReference type="EMBL" id="LR215037">
    <property type="protein sequence ID" value="VEU75759.1"/>
    <property type="molecule type" value="Genomic_DNA"/>
</dbReference>
<organism evidence="1 2">
    <name type="scientific">Mycoplasmopsis maculosa</name>
    <dbReference type="NCBI Taxonomy" id="114885"/>
    <lineage>
        <taxon>Bacteria</taxon>
        <taxon>Bacillati</taxon>
        <taxon>Mycoplasmatota</taxon>
        <taxon>Mycoplasmoidales</taxon>
        <taxon>Metamycoplasmataceae</taxon>
        <taxon>Mycoplasmopsis</taxon>
    </lineage>
</organism>
<name>A0A449B5B3_9BACT</name>
<dbReference type="AlphaFoldDB" id="A0A449B5B3"/>
<dbReference type="KEGG" id="mmau:NCTC10168_00693"/>
<accession>A0A449B5B3</accession>
<reference evidence="1 2" key="1">
    <citation type="submission" date="2019-01" db="EMBL/GenBank/DDBJ databases">
        <authorList>
            <consortium name="Pathogen Informatics"/>
        </authorList>
    </citation>
    <scope>NUCLEOTIDE SEQUENCE [LARGE SCALE GENOMIC DNA]</scope>
    <source>
        <strain evidence="1 2">NCTC10168</strain>
    </source>
</reference>
<protein>
    <submittedName>
        <fullName evidence="1">Uncharacterized protein</fullName>
    </submittedName>
</protein>
<sequence>MKKININNLINNTLKVELKNGAVLTGYLVKDKHHTSSWVILPLNTFDNINSFNKSEIKTITYLSNKYIFKINEIDFKN</sequence>
<gene>
    <name evidence="1" type="ORF">NCTC10168_00693</name>
</gene>
<proteinExistence type="predicted"/>
<evidence type="ECO:0000313" key="2">
    <source>
        <dbReference type="Proteomes" id="UP000290243"/>
    </source>
</evidence>